<feature type="coiled-coil region" evidence="1">
    <location>
        <begin position="122"/>
        <end position="216"/>
    </location>
</feature>
<sequence>MIMKQILFSFSKKCILCHTLALCTLLTGTQMHAQTAPEFEAKAPTRKELSEIKATPPVKYVTVFLSGAEVVREGSVSIPQGNSEIILTGISPYAEAKSVQVKLASRDVTVLSVNHMYDLANSGATSEEMAKWQKKLESLNEQIARVSNKVSVVQDELAFLQENRSIKGTSSGVSLANLKSVNDYYREQNLHLRNQKLELEKELKQLREKRDIVNKEISQQGKLDENPMGEVHIRVDAKRALSCPVELSYYVENASWIPSYDLRSSGVGKPLELSYKATIHQATREDWNRVHLTISSLDPKISNTPPTQKTYYLNYNIPAPRYTQNKDDQASGMVLFEEDSEPIVGATVRIAGTNIATMTDLNGRYSITIPNSGGSLEISYVGCKKSIIPITSQFTTTYLESEYENLDEVVVAGYAAEVSMDRAEAKEAPSASRKMRSSTGERNSTLEVKQDERQTAVEFELQTPYSIPSDKKPFILEVKRHSLPASYEYVCVPKADPDAFLLAHIGGWEQYKLLSGEVNIFYENSFVGKTLLDTRSLTDTLQVSLGRDKGIRVTREKEIEKNSSRFLSSKTEETRSWNTTLRNGKSTPIDITLYDQVPVSTNDEISVRTENISGGVYNPNTGEVKWKLKLNPSESKTLNLKYIVKSPKEKKLHVE</sequence>
<protein>
    <recommendedName>
        <fullName evidence="8">Mucoidy inhibitor MuiA family protein</fullName>
    </recommendedName>
</protein>
<dbReference type="InterPro" id="IPR011935">
    <property type="entry name" value="CHP02231"/>
</dbReference>
<dbReference type="PANTHER" id="PTHR31005">
    <property type="entry name" value="DUF4139 DOMAIN-CONTAINING PROTEIN"/>
    <property type="match status" value="1"/>
</dbReference>
<dbReference type="Proteomes" id="UP000004295">
    <property type="component" value="Unassembled WGS sequence"/>
</dbReference>
<proteinExistence type="predicted"/>
<name>C3J8F1_POREA</name>
<evidence type="ECO:0000313" key="6">
    <source>
        <dbReference type="EMBL" id="EEN83715.1"/>
    </source>
</evidence>
<comment type="caution">
    <text evidence="6">The sequence shown here is derived from an EMBL/GenBank/DDBJ whole genome shotgun (WGS) entry which is preliminary data.</text>
</comment>
<dbReference type="Pfam" id="PF13598">
    <property type="entry name" value="DUF4139"/>
    <property type="match status" value="1"/>
</dbReference>
<evidence type="ECO:0000256" key="1">
    <source>
        <dbReference type="SAM" id="Coils"/>
    </source>
</evidence>
<keyword evidence="1" id="KW-0175">Coiled coil</keyword>
<dbReference type="InterPro" id="IPR025554">
    <property type="entry name" value="DUF4140"/>
</dbReference>
<evidence type="ECO:0000259" key="4">
    <source>
        <dbReference type="Pfam" id="PF13598"/>
    </source>
</evidence>
<evidence type="ECO:0000259" key="5">
    <source>
        <dbReference type="Pfam" id="PF13600"/>
    </source>
</evidence>
<dbReference type="Gene3D" id="2.60.40.1120">
    <property type="entry name" value="Carboxypeptidase-like, regulatory domain"/>
    <property type="match status" value="1"/>
</dbReference>
<dbReference type="eggNOG" id="COG1629">
    <property type="taxonomic scope" value="Bacteria"/>
</dbReference>
<evidence type="ECO:0008006" key="8">
    <source>
        <dbReference type="Google" id="ProtNLM"/>
    </source>
</evidence>
<feature type="domain" description="DUF4140" evidence="5">
    <location>
        <begin position="61"/>
        <end position="160"/>
    </location>
</feature>
<feature type="domain" description="DUF4139" evidence="4">
    <location>
        <begin position="245"/>
        <end position="648"/>
    </location>
</feature>
<gene>
    <name evidence="6" type="ORF">POREN0001_1398</name>
</gene>
<dbReference type="Pfam" id="PF13715">
    <property type="entry name" value="CarbopepD_reg_2"/>
    <property type="match status" value="1"/>
</dbReference>
<evidence type="ECO:0000256" key="3">
    <source>
        <dbReference type="SAM" id="SignalP"/>
    </source>
</evidence>
<evidence type="ECO:0000256" key="2">
    <source>
        <dbReference type="SAM" id="MobiDB-lite"/>
    </source>
</evidence>
<reference evidence="6 7" key="1">
    <citation type="submission" date="2009-04" db="EMBL/GenBank/DDBJ databases">
        <authorList>
            <person name="Sebastian Y."/>
            <person name="Madupu R."/>
            <person name="Durkin A.S."/>
            <person name="Torralba M."/>
            <person name="Methe B."/>
            <person name="Sutton G.G."/>
            <person name="Strausberg R.L."/>
            <person name="Nelson K.E."/>
        </authorList>
    </citation>
    <scope>NUCLEOTIDE SEQUENCE [LARGE SCALE GENOMIC DNA]</scope>
    <source>
        <strain evidence="7">ATCC 35406 / BCRC 14492 / JCM 8526 / NCTC 13058 / HG 370</strain>
    </source>
</reference>
<dbReference type="PANTHER" id="PTHR31005:SF8">
    <property type="entry name" value="DUF4139 DOMAIN-CONTAINING PROTEIN"/>
    <property type="match status" value="1"/>
</dbReference>
<dbReference type="SUPFAM" id="SSF49464">
    <property type="entry name" value="Carboxypeptidase regulatory domain-like"/>
    <property type="match status" value="1"/>
</dbReference>
<keyword evidence="7" id="KW-1185">Reference proteome</keyword>
<feature type="compositionally biased region" description="Polar residues" evidence="2">
    <location>
        <begin position="437"/>
        <end position="447"/>
    </location>
</feature>
<organism evidence="6 7">
    <name type="scientific">Porphyromonas endodontalis (strain ATCC 35406 / DSM 24491 / JCM 8526 / CCUG 16442 / BCRC 14492 / NCTC 13058 / HG 370)</name>
    <name type="common">Bacteroides endodontalis</name>
    <dbReference type="NCBI Taxonomy" id="553175"/>
    <lineage>
        <taxon>Bacteria</taxon>
        <taxon>Pseudomonadati</taxon>
        <taxon>Bacteroidota</taxon>
        <taxon>Bacteroidia</taxon>
        <taxon>Bacteroidales</taxon>
        <taxon>Porphyromonadaceae</taxon>
        <taxon>Porphyromonas</taxon>
    </lineage>
</organism>
<dbReference type="AlphaFoldDB" id="C3J8F1"/>
<accession>C3J8F1</accession>
<feature type="chain" id="PRO_5002926231" description="Mucoidy inhibitor MuiA family protein" evidence="3">
    <location>
        <begin position="34"/>
        <end position="655"/>
    </location>
</feature>
<dbReference type="Pfam" id="PF13600">
    <property type="entry name" value="DUF4140"/>
    <property type="match status" value="1"/>
</dbReference>
<feature type="region of interest" description="Disordered" evidence="2">
    <location>
        <begin position="425"/>
        <end position="451"/>
    </location>
</feature>
<feature type="signal peptide" evidence="3">
    <location>
        <begin position="1"/>
        <end position="33"/>
    </location>
</feature>
<keyword evidence="3" id="KW-0732">Signal</keyword>
<evidence type="ECO:0000313" key="7">
    <source>
        <dbReference type="Proteomes" id="UP000004295"/>
    </source>
</evidence>
<dbReference type="InterPro" id="IPR008969">
    <property type="entry name" value="CarboxyPept-like_regulatory"/>
</dbReference>
<dbReference type="NCBIfam" id="TIGR02231">
    <property type="entry name" value="mucoidy inhibitor MuiA family protein"/>
    <property type="match status" value="2"/>
</dbReference>
<dbReference type="EMBL" id="ACNN01000005">
    <property type="protein sequence ID" value="EEN83715.1"/>
    <property type="molecule type" value="Genomic_DNA"/>
</dbReference>
<dbReference type="InterPro" id="IPR037291">
    <property type="entry name" value="DUF4139"/>
</dbReference>